<comment type="caution">
    <text evidence="3">The sequence shown here is derived from an EMBL/GenBank/DDBJ whole genome shotgun (WGS) entry which is preliminary data.</text>
</comment>
<keyword evidence="4" id="KW-1185">Reference proteome</keyword>
<dbReference type="InterPro" id="IPR018649">
    <property type="entry name" value="SHOCT"/>
</dbReference>
<keyword evidence="1" id="KW-0812">Transmembrane</keyword>
<feature type="domain" description="SHOCT" evidence="2">
    <location>
        <begin position="52"/>
        <end position="78"/>
    </location>
</feature>
<evidence type="ECO:0000313" key="4">
    <source>
        <dbReference type="Proteomes" id="UP001596548"/>
    </source>
</evidence>
<organism evidence="3 4">
    <name type="scientific">Paractinoplanes rhizophilus</name>
    <dbReference type="NCBI Taxonomy" id="1416877"/>
    <lineage>
        <taxon>Bacteria</taxon>
        <taxon>Bacillati</taxon>
        <taxon>Actinomycetota</taxon>
        <taxon>Actinomycetes</taxon>
        <taxon>Micromonosporales</taxon>
        <taxon>Micromonosporaceae</taxon>
        <taxon>Paractinoplanes</taxon>
    </lineage>
</organism>
<keyword evidence="1" id="KW-1133">Transmembrane helix</keyword>
<name>A0ABW2HL94_9ACTN</name>
<dbReference type="Pfam" id="PF09851">
    <property type="entry name" value="SHOCT"/>
    <property type="match status" value="1"/>
</dbReference>
<sequence length="83" mass="9107">MMSHGYGMGIGWFLIIVAFALPALLLAAGLLVAQFQRGARSEPGATTPPEREAERVLAERLARGEIGAEEFEQRVRALRAAWR</sequence>
<gene>
    <name evidence="3" type="ORF">ACFQS1_00565</name>
</gene>
<dbReference type="Proteomes" id="UP001596548">
    <property type="component" value="Unassembled WGS sequence"/>
</dbReference>
<dbReference type="RefSeq" id="WP_378963842.1">
    <property type="nucleotide sequence ID" value="NZ_JBHTBJ010000001.1"/>
</dbReference>
<evidence type="ECO:0000259" key="2">
    <source>
        <dbReference type="Pfam" id="PF09851"/>
    </source>
</evidence>
<evidence type="ECO:0000256" key="1">
    <source>
        <dbReference type="SAM" id="Phobius"/>
    </source>
</evidence>
<reference evidence="4" key="1">
    <citation type="journal article" date="2019" name="Int. J. Syst. Evol. Microbiol.">
        <title>The Global Catalogue of Microorganisms (GCM) 10K type strain sequencing project: providing services to taxonomists for standard genome sequencing and annotation.</title>
        <authorList>
            <consortium name="The Broad Institute Genomics Platform"/>
            <consortium name="The Broad Institute Genome Sequencing Center for Infectious Disease"/>
            <person name="Wu L."/>
            <person name="Ma J."/>
        </authorList>
    </citation>
    <scope>NUCLEOTIDE SEQUENCE [LARGE SCALE GENOMIC DNA]</scope>
    <source>
        <strain evidence="4">XZYJT-10</strain>
    </source>
</reference>
<feature type="transmembrane region" description="Helical" evidence="1">
    <location>
        <begin position="12"/>
        <end position="33"/>
    </location>
</feature>
<proteinExistence type="predicted"/>
<protein>
    <submittedName>
        <fullName evidence="3">SHOCT domain-containing protein</fullName>
    </submittedName>
</protein>
<keyword evidence="1" id="KW-0472">Membrane</keyword>
<accession>A0ABW2HL94</accession>
<dbReference type="EMBL" id="JBHTBJ010000001">
    <property type="protein sequence ID" value="MFC7272456.1"/>
    <property type="molecule type" value="Genomic_DNA"/>
</dbReference>
<evidence type="ECO:0000313" key="3">
    <source>
        <dbReference type="EMBL" id="MFC7272456.1"/>
    </source>
</evidence>